<dbReference type="SUPFAM" id="SSF55331">
    <property type="entry name" value="Tautomerase/MIF"/>
    <property type="match status" value="1"/>
</dbReference>
<dbReference type="InterPro" id="IPR037479">
    <property type="entry name" value="Tauto_MSAD"/>
</dbReference>
<proteinExistence type="predicted"/>
<dbReference type="PANTHER" id="PTHR38460">
    <property type="entry name" value="TAUTOMERASE YOLI-RELATED"/>
    <property type="match status" value="1"/>
</dbReference>
<comment type="caution">
    <text evidence="1">The sequence shown here is derived from an EMBL/GenBank/DDBJ whole genome shotgun (WGS) entry which is preliminary data.</text>
</comment>
<sequence>MPLARIDLVKGKSAEYRHTIGDVLYDAMINTLNVPKDDRFQIITEHADSDFAADATYLGVHRTRDCVIIQVTLNQGRTLEVKKAFYKAVADGLHARLGLRREDVFISLVEVAKENWSFGNGEAQYA</sequence>
<protein>
    <submittedName>
        <fullName evidence="1">Phenylpyruvate tautomerase PptA (4-oxalocrotonate tautomerase family)</fullName>
    </submittedName>
</protein>
<dbReference type="AlphaFoldDB" id="A0A7X0B3F7"/>
<dbReference type="Pfam" id="PF14552">
    <property type="entry name" value="Tautomerase_2"/>
    <property type="match status" value="1"/>
</dbReference>
<keyword evidence="1" id="KW-0670">Pyruvate</keyword>
<dbReference type="InterPro" id="IPR014347">
    <property type="entry name" value="Tautomerase/MIF_sf"/>
</dbReference>
<evidence type="ECO:0000313" key="1">
    <source>
        <dbReference type="EMBL" id="MBB6255035.1"/>
    </source>
</evidence>
<gene>
    <name evidence="1" type="ORF">FHS74_005631</name>
</gene>
<dbReference type="Gene3D" id="3.30.429.10">
    <property type="entry name" value="Macrophage Migration Inhibitory Factor"/>
    <property type="match status" value="1"/>
</dbReference>
<keyword evidence="2" id="KW-1185">Reference proteome</keyword>
<dbReference type="EMBL" id="JACIIZ010000023">
    <property type="protein sequence ID" value="MBB6255035.1"/>
    <property type="molecule type" value="Genomic_DNA"/>
</dbReference>
<name>A0A7X0B3F7_9PROT</name>
<accession>A0A7X0B3F7</accession>
<dbReference type="Proteomes" id="UP000539175">
    <property type="component" value="Unassembled WGS sequence"/>
</dbReference>
<organism evidence="1 2">
    <name type="scientific">Nitrospirillum iridis</name>
    <dbReference type="NCBI Taxonomy" id="765888"/>
    <lineage>
        <taxon>Bacteria</taxon>
        <taxon>Pseudomonadati</taxon>
        <taxon>Pseudomonadota</taxon>
        <taxon>Alphaproteobacteria</taxon>
        <taxon>Rhodospirillales</taxon>
        <taxon>Azospirillaceae</taxon>
        <taxon>Nitrospirillum</taxon>
    </lineage>
</organism>
<dbReference type="PANTHER" id="PTHR38460:SF1">
    <property type="entry name" value="TAUTOMERASE YOLI-RELATED"/>
    <property type="match status" value="1"/>
</dbReference>
<dbReference type="RefSeq" id="WP_184807554.1">
    <property type="nucleotide sequence ID" value="NZ_JACIIZ010000023.1"/>
</dbReference>
<evidence type="ECO:0000313" key="2">
    <source>
        <dbReference type="Proteomes" id="UP000539175"/>
    </source>
</evidence>
<reference evidence="1 2" key="1">
    <citation type="submission" date="2020-08" db="EMBL/GenBank/DDBJ databases">
        <title>Genomic Encyclopedia of Type Strains, Phase IV (KMG-IV): sequencing the most valuable type-strain genomes for metagenomic binning, comparative biology and taxonomic classification.</title>
        <authorList>
            <person name="Goeker M."/>
        </authorList>
    </citation>
    <scope>NUCLEOTIDE SEQUENCE [LARGE SCALE GENOMIC DNA]</scope>
    <source>
        <strain evidence="1 2">DSM 22198</strain>
    </source>
</reference>